<accession>A0AAW9NKJ4</accession>
<feature type="compositionally biased region" description="Low complexity" evidence="3">
    <location>
        <begin position="371"/>
        <end position="383"/>
    </location>
</feature>
<feature type="compositionally biased region" description="Pro residues" evidence="3">
    <location>
        <begin position="391"/>
        <end position="409"/>
    </location>
</feature>
<dbReference type="InterPro" id="IPR050695">
    <property type="entry name" value="N-acetylmuramoyl_amidase_3"/>
</dbReference>
<gene>
    <name evidence="7" type="ORF">P9B03_04610</name>
</gene>
<evidence type="ECO:0000259" key="5">
    <source>
        <dbReference type="PROSITE" id="PS51272"/>
    </source>
</evidence>
<dbReference type="InterPro" id="IPR001119">
    <property type="entry name" value="SLH_dom"/>
</dbReference>
<sequence>MSFKKVSLMLIVVIMSMFNIHNVYANARFADVPTSHGASEEINYLVNLGVIKGYTENGKTIFKPNAPVTRGQVAKMVVEATGSKPLVVQKSSFSDVQVGTELSGYVERAIELGYFSAYSPGKFGPNVPLTRDEMSKVLVSAFKLDAEEYGKLTVPFTDIKPTHAYYKYIAAIYYSGITKGDTTGTKYNATEIVKRSQFASFIARAKDEKYRLDLPVKGVTIPNATDAIGQVRATTDNLNVRSSASSANASNILGKINTGTTLHLYEVSANGWLKVAYEGRYAYISKDYAQLVAIDGQALSTVSKEVKAVGEVNLYKTRDVNSQTMGKFTGEATIKVYGTTGNWYLTEQNGIPGYVRISQTTDIIVEPPTDNNDNSGEGEPNNGGEEETPPVVTPNPDPEPETPPTPVEPPTLNTKTIGSATVDGLHIRQSASGSSASLGRINRGTLVEVHSISGNWANVTHNGVTGYVHKTYLRLINQTGSKIAGRIIVIDPGHGGKDPGTTHGKTIQEKEITLKVSNLVKAKLEASGAIVKMTRTGDTYPSLQDRVDFAKNNYGEVFVSIHVNSASSSAKGTETYYSVTSNDNEKEDFALATAVNTQIVKQANMNNRGVKRVDYYVVKGLIMPAILVELGFVSNAEDRNKLTSDKYAEIFAQAIYDGIVEYYSK</sequence>
<keyword evidence="1 7" id="KW-0378">Hydrolase</keyword>
<dbReference type="GO" id="GO:0030288">
    <property type="term" value="C:outer membrane-bounded periplasmic space"/>
    <property type="evidence" value="ECO:0007669"/>
    <property type="project" value="TreeGrafter"/>
</dbReference>
<dbReference type="AlphaFoldDB" id="A0AAW9NKJ4"/>
<dbReference type="Gene3D" id="2.30.30.40">
    <property type="entry name" value="SH3 Domains"/>
    <property type="match status" value="2"/>
</dbReference>
<reference evidence="7 8" key="1">
    <citation type="submission" date="2023-03" db="EMBL/GenBank/DDBJ databases">
        <title>Bacillus Genome Sequencing.</title>
        <authorList>
            <person name="Dunlap C."/>
        </authorList>
    </citation>
    <scope>NUCLEOTIDE SEQUENCE [LARGE SCALE GENOMIC DNA]</scope>
    <source>
        <strain evidence="7 8">B-59205</strain>
    </source>
</reference>
<feature type="domain" description="SLH" evidence="5">
    <location>
        <begin position="152"/>
        <end position="216"/>
    </location>
</feature>
<dbReference type="GO" id="GO:0008745">
    <property type="term" value="F:N-acetylmuramoyl-L-alanine amidase activity"/>
    <property type="evidence" value="ECO:0007669"/>
    <property type="project" value="UniProtKB-EC"/>
</dbReference>
<organism evidence="7 8">
    <name type="scientific">Metasolibacillus meyeri</name>
    <dbReference type="NCBI Taxonomy" id="1071052"/>
    <lineage>
        <taxon>Bacteria</taxon>
        <taxon>Bacillati</taxon>
        <taxon>Bacillota</taxon>
        <taxon>Bacilli</taxon>
        <taxon>Bacillales</taxon>
        <taxon>Caryophanaceae</taxon>
        <taxon>Metasolibacillus</taxon>
    </lineage>
</organism>
<dbReference type="Pfam" id="PF08239">
    <property type="entry name" value="SH3_3"/>
    <property type="match status" value="2"/>
</dbReference>
<dbReference type="EMBL" id="JARSFG010000006">
    <property type="protein sequence ID" value="MEC1177757.1"/>
    <property type="molecule type" value="Genomic_DNA"/>
</dbReference>
<feature type="chain" id="PRO_5043824488" evidence="4">
    <location>
        <begin position="26"/>
        <end position="665"/>
    </location>
</feature>
<dbReference type="GO" id="GO:0009253">
    <property type="term" value="P:peptidoglycan catabolic process"/>
    <property type="evidence" value="ECO:0007669"/>
    <property type="project" value="InterPro"/>
</dbReference>
<dbReference type="PANTHER" id="PTHR30404:SF0">
    <property type="entry name" value="N-ACETYLMURAMOYL-L-ALANINE AMIDASE AMIC"/>
    <property type="match status" value="1"/>
</dbReference>
<dbReference type="Proteomes" id="UP001344888">
    <property type="component" value="Unassembled WGS sequence"/>
</dbReference>
<keyword evidence="2" id="KW-0961">Cell wall biogenesis/degradation</keyword>
<dbReference type="Pfam" id="PF00395">
    <property type="entry name" value="SLH"/>
    <property type="match status" value="3"/>
</dbReference>
<evidence type="ECO:0000256" key="4">
    <source>
        <dbReference type="SAM" id="SignalP"/>
    </source>
</evidence>
<evidence type="ECO:0000256" key="1">
    <source>
        <dbReference type="ARBA" id="ARBA00022801"/>
    </source>
</evidence>
<dbReference type="PROSITE" id="PS51272">
    <property type="entry name" value="SLH"/>
    <property type="match status" value="3"/>
</dbReference>
<feature type="domain" description="SLH" evidence="5">
    <location>
        <begin position="92"/>
        <end position="151"/>
    </location>
</feature>
<dbReference type="SMART" id="SM00287">
    <property type="entry name" value="SH3b"/>
    <property type="match status" value="3"/>
</dbReference>
<evidence type="ECO:0000256" key="2">
    <source>
        <dbReference type="ARBA" id="ARBA00023316"/>
    </source>
</evidence>
<feature type="domain" description="SLH" evidence="5">
    <location>
        <begin position="25"/>
        <end position="91"/>
    </location>
</feature>
<evidence type="ECO:0000256" key="3">
    <source>
        <dbReference type="SAM" id="MobiDB-lite"/>
    </source>
</evidence>
<feature type="region of interest" description="Disordered" evidence="3">
    <location>
        <begin position="365"/>
        <end position="417"/>
    </location>
</feature>
<evidence type="ECO:0000313" key="8">
    <source>
        <dbReference type="Proteomes" id="UP001344888"/>
    </source>
</evidence>
<protein>
    <submittedName>
        <fullName evidence="7">N-acetylmuramoyl-L-alanine amidase</fullName>
        <ecNumber evidence="7">3.5.1.28</ecNumber>
    </submittedName>
</protein>
<dbReference type="SMART" id="SM00646">
    <property type="entry name" value="Ami_3"/>
    <property type="match status" value="1"/>
</dbReference>
<dbReference type="EC" id="3.5.1.28" evidence="7"/>
<dbReference type="Gene3D" id="3.40.630.40">
    <property type="entry name" value="Zn-dependent exopeptidases"/>
    <property type="match status" value="1"/>
</dbReference>
<name>A0AAW9NKJ4_9BACL</name>
<dbReference type="GO" id="GO:0071555">
    <property type="term" value="P:cell wall organization"/>
    <property type="evidence" value="ECO:0007669"/>
    <property type="project" value="UniProtKB-KW"/>
</dbReference>
<keyword evidence="4" id="KW-0732">Signal</keyword>
<dbReference type="Pfam" id="PF01520">
    <property type="entry name" value="Amidase_3"/>
    <property type="match status" value="1"/>
</dbReference>
<dbReference type="SUPFAM" id="SSF53187">
    <property type="entry name" value="Zn-dependent exopeptidases"/>
    <property type="match status" value="1"/>
</dbReference>
<dbReference type="PANTHER" id="PTHR30404">
    <property type="entry name" value="N-ACETYLMURAMOYL-L-ALANINE AMIDASE"/>
    <property type="match status" value="1"/>
</dbReference>
<evidence type="ECO:0000259" key="6">
    <source>
        <dbReference type="PROSITE" id="PS51781"/>
    </source>
</evidence>
<feature type="signal peptide" evidence="4">
    <location>
        <begin position="1"/>
        <end position="25"/>
    </location>
</feature>
<proteinExistence type="predicted"/>
<keyword evidence="8" id="KW-1185">Reference proteome</keyword>
<dbReference type="InterPro" id="IPR002508">
    <property type="entry name" value="MurNAc-LAA_cat"/>
</dbReference>
<dbReference type="InterPro" id="IPR003646">
    <property type="entry name" value="SH3-like_bac-type"/>
</dbReference>
<dbReference type="PROSITE" id="PS51781">
    <property type="entry name" value="SH3B"/>
    <property type="match status" value="1"/>
</dbReference>
<dbReference type="CDD" id="cd02696">
    <property type="entry name" value="MurNAc-LAA"/>
    <property type="match status" value="1"/>
</dbReference>
<feature type="domain" description="SH3b" evidence="6">
    <location>
        <begin position="226"/>
        <end position="293"/>
    </location>
</feature>
<dbReference type="RefSeq" id="WP_326122215.1">
    <property type="nucleotide sequence ID" value="NZ_JARSFG010000006.1"/>
</dbReference>
<comment type="caution">
    <text evidence="7">The sequence shown here is derived from an EMBL/GenBank/DDBJ whole genome shotgun (WGS) entry which is preliminary data.</text>
</comment>
<evidence type="ECO:0000313" key="7">
    <source>
        <dbReference type="EMBL" id="MEC1177757.1"/>
    </source>
</evidence>